<dbReference type="PANTHER" id="PTHR40061:SF1">
    <property type="entry name" value="SPORULATION PROTEIN YLMC-RELATED"/>
    <property type="match status" value="1"/>
</dbReference>
<dbReference type="Gene3D" id="2.30.30.240">
    <property type="entry name" value="PRC-barrel domain"/>
    <property type="match status" value="1"/>
</dbReference>
<name>A0A1M4TES1_9FIRM</name>
<proteinExistence type="predicted"/>
<dbReference type="PANTHER" id="PTHR40061">
    <property type="entry name" value="SPORULATION PROTEIN YLMC-RELATED"/>
    <property type="match status" value="1"/>
</dbReference>
<dbReference type="STRING" id="1121429.SAMN02745133_00444"/>
<protein>
    <submittedName>
        <fullName evidence="2">Sporulation protein, YlmC/YmxH family</fullName>
    </submittedName>
</protein>
<keyword evidence="3" id="KW-1185">Reference proteome</keyword>
<dbReference type="Pfam" id="PF05239">
    <property type="entry name" value="PRC"/>
    <property type="match status" value="1"/>
</dbReference>
<feature type="domain" description="PRC-barrel" evidence="1">
    <location>
        <begin position="2"/>
        <end position="76"/>
    </location>
</feature>
<dbReference type="SUPFAM" id="SSF50346">
    <property type="entry name" value="PRC-barrel domain"/>
    <property type="match status" value="1"/>
</dbReference>
<dbReference type="InterPro" id="IPR011033">
    <property type="entry name" value="PRC_barrel-like_sf"/>
</dbReference>
<organism evidence="2 3">
    <name type="scientific">Desulforamulus putei DSM 12395</name>
    <dbReference type="NCBI Taxonomy" id="1121429"/>
    <lineage>
        <taxon>Bacteria</taxon>
        <taxon>Bacillati</taxon>
        <taxon>Bacillota</taxon>
        <taxon>Clostridia</taxon>
        <taxon>Eubacteriales</taxon>
        <taxon>Peptococcaceae</taxon>
        <taxon>Desulforamulus</taxon>
    </lineage>
</organism>
<dbReference type="InterPro" id="IPR027275">
    <property type="entry name" value="PRC-brl_dom"/>
</dbReference>
<reference evidence="3" key="1">
    <citation type="submission" date="2016-11" db="EMBL/GenBank/DDBJ databases">
        <authorList>
            <person name="Varghese N."/>
            <person name="Submissions S."/>
        </authorList>
    </citation>
    <scope>NUCLEOTIDE SEQUENCE [LARGE SCALE GENOMIC DNA]</scope>
    <source>
        <strain evidence="3">DSM 12395</strain>
    </source>
</reference>
<dbReference type="InterPro" id="IPR014238">
    <property type="entry name" value="Spore_YlmC/YmxH"/>
</dbReference>
<dbReference type="AlphaFoldDB" id="A0A1M4TES1"/>
<gene>
    <name evidence="2" type="ORF">SAMN02745133_00444</name>
</gene>
<dbReference type="EMBL" id="FQUY01000001">
    <property type="protein sequence ID" value="SHE43049.1"/>
    <property type="molecule type" value="Genomic_DNA"/>
</dbReference>
<accession>A0A1M4TES1</accession>
<evidence type="ECO:0000313" key="2">
    <source>
        <dbReference type="EMBL" id="SHE43049.1"/>
    </source>
</evidence>
<evidence type="ECO:0000259" key="1">
    <source>
        <dbReference type="Pfam" id="PF05239"/>
    </source>
</evidence>
<sequence>MRLGELVGKEIVNINNGVRLGIIGESDVTIDVESGTICSIILPRRSNFINMWMDKQQMVIPWESIRKIGEEVIIVEMDQCNPIFQKYKY</sequence>
<evidence type="ECO:0000313" key="3">
    <source>
        <dbReference type="Proteomes" id="UP000184148"/>
    </source>
</evidence>
<dbReference type="NCBIfam" id="TIGR02888">
    <property type="entry name" value="spore_YlmC_YmxH"/>
    <property type="match status" value="1"/>
</dbReference>
<dbReference type="OrthoDB" id="6024937at2"/>
<dbReference type="Proteomes" id="UP000184148">
    <property type="component" value="Unassembled WGS sequence"/>
</dbReference>
<dbReference type="RefSeq" id="WP_073234997.1">
    <property type="nucleotide sequence ID" value="NZ_FQUY01000001.1"/>
</dbReference>